<organism evidence="9 10">
    <name type="scientific">Bacillus infantis</name>
    <dbReference type="NCBI Taxonomy" id="324767"/>
    <lineage>
        <taxon>Bacteria</taxon>
        <taxon>Bacillati</taxon>
        <taxon>Bacillota</taxon>
        <taxon>Bacilli</taxon>
        <taxon>Bacillales</taxon>
        <taxon>Bacillaceae</taxon>
        <taxon>Bacillus</taxon>
    </lineage>
</organism>
<proteinExistence type="inferred from homology"/>
<keyword evidence="5 7" id="KW-1133">Transmembrane helix</keyword>
<sequence>MENWIKDVIEQFGYAGIFLLIALENIFPPIPSEIILTFGGFMTAQTNITVTGTIAAATLGSTVGAALLYGAGLLLSRNRFERMIDRWGGILRLKKADLDKAFGWFDRYGYWTILICRMIPLVRSLISIPAGMAKMNFPLFLLFTVIGTLIWNTILVKIGAAFGDSWETALRYLDMYSNVVYMLIAAAIIGAAFFLFRQRKN</sequence>
<feature type="transmembrane region" description="Helical" evidence="7">
    <location>
        <begin position="50"/>
        <end position="76"/>
    </location>
</feature>
<dbReference type="Proteomes" id="UP000322139">
    <property type="component" value="Unassembled WGS sequence"/>
</dbReference>
<evidence type="ECO:0000256" key="2">
    <source>
        <dbReference type="ARBA" id="ARBA00010792"/>
    </source>
</evidence>
<evidence type="ECO:0000259" key="8">
    <source>
        <dbReference type="Pfam" id="PF09335"/>
    </source>
</evidence>
<evidence type="ECO:0000256" key="4">
    <source>
        <dbReference type="ARBA" id="ARBA00022692"/>
    </source>
</evidence>
<dbReference type="GO" id="GO:0005886">
    <property type="term" value="C:plasma membrane"/>
    <property type="evidence" value="ECO:0007669"/>
    <property type="project" value="UniProtKB-SubCell"/>
</dbReference>
<dbReference type="InterPro" id="IPR032816">
    <property type="entry name" value="VTT_dom"/>
</dbReference>
<evidence type="ECO:0000256" key="3">
    <source>
        <dbReference type="ARBA" id="ARBA00022475"/>
    </source>
</evidence>
<feature type="transmembrane region" description="Helical" evidence="7">
    <location>
        <begin position="175"/>
        <end position="196"/>
    </location>
</feature>
<gene>
    <name evidence="9" type="ORF">FZD51_01410</name>
</gene>
<dbReference type="Pfam" id="PF09335">
    <property type="entry name" value="VTT_dom"/>
    <property type="match status" value="1"/>
</dbReference>
<feature type="transmembrane region" description="Helical" evidence="7">
    <location>
        <begin position="139"/>
        <end position="163"/>
    </location>
</feature>
<accession>A0A5D4RLI9</accession>
<keyword evidence="6 7" id="KW-0472">Membrane</keyword>
<evidence type="ECO:0000256" key="5">
    <source>
        <dbReference type="ARBA" id="ARBA00022989"/>
    </source>
</evidence>
<comment type="subcellular location">
    <subcellularLocation>
        <location evidence="1">Cell membrane</location>
        <topology evidence="1">Multi-pass membrane protein</topology>
    </subcellularLocation>
</comment>
<dbReference type="PANTHER" id="PTHR42709">
    <property type="entry name" value="ALKALINE PHOSPHATASE LIKE PROTEIN"/>
    <property type="match status" value="1"/>
</dbReference>
<comment type="similarity">
    <text evidence="2">Belongs to the DedA family.</text>
</comment>
<comment type="caution">
    <text evidence="9">The sequence shown here is derived from an EMBL/GenBank/DDBJ whole genome shotgun (WGS) entry which is preliminary data.</text>
</comment>
<keyword evidence="3" id="KW-1003">Cell membrane</keyword>
<name>A0A5D4RLI9_9BACI</name>
<evidence type="ECO:0000313" key="9">
    <source>
        <dbReference type="EMBL" id="TYS52127.1"/>
    </source>
</evidence>
<feature type="transmembrane region" description="Helical" evidence="7">
    <location>
        <begin position="12"/>
        <end position="30"/>
    </location>
</feature>
<dbReference type="RefSeq" id="WP_148973107.1">
    <property type="nucleotide sequence ID" value="NZ_VTER01000001.1"/>
</dbReference>
<feature type="domain" description="VTT" evidence="8">
    <location>
        <begin position="30"/>
        <end position="160"/>
    </location>
</feature>
<dbReference type="InterPro" id="IPR051311">
    <property type="entry name" value="DedA_domain"/>
</dbReference>
<dbReference type="EMBL" id="VTER01000001">
    <property type="protein sequence ID" value="TYS52127.1"/>
    <property type="molecule type" value="Genomic_DNA"/>
</dbReference>
<evidence type="ECO:0000256" key="1">
    <source>
        <dbReference type="ARBA" id="ARBA00004651"/>
    </source>
</evidence>
<evidence type="ECO:0000313" key="10">
    <source>
        <dbReference type="Proteomes" id="UP000322139"/>
    </source>
</evidence>
<protein>
    <submittedName>
        <fullName evidence="9">DedA family protein</fullName>
    </submittedName>
</protein>
<evidence type="ECO:0000256" key="6">
    <source>
        <dbReference type="ARBA" id="ARBA00023136"/>
    </source>
</evidence>
<reference evidence="9 10" key="1">
    <citation type="submission" date="2019-08" db="EMBL/GenBank/DDBJ databases">
        <title>Bacillus genomes from the desert of Cuatro Cienegas, Coahuila.</title>
        <authorList>
            <person name="Olmedo-Alvarez G."/>
        </authorList>
    </citation>
    <scope>NUCLEOTIDE SEQUENCE [LARGE SCALE GENOMIC DNA]</scope>
    <source>
        <strain evidence="9 10">CH446_14T</strain>
    </source>
</reference>
<evidence type="ECO:0000256" key="7">
    <source>
        <dbReference type="SAM" id="Phobius"/>
    </source>
</evidence>
<keyword evidence="4 7" id="KW-0812">Transmembrane</keyword>
<dbReference type="PANTHER" id="PTHR42709:SF6">
    <property type="entry name" value="UNDECAPRENYL PHOSPHATE TRANSPORTER A"/>
    <property type="match status" value="1"/>
</dbReference>
<dbReference type="AlphaFoldDB" id="A0A5D4RLI9"/>